<dbReference type="InterPro" id="IPR043831">
    <property type="entry name" value="DUF5808"/>
</dbReference>
<feature type="transmembrane region" description="Helical" evidence="1">
    <location>
        <begin position="56"/>
        <end position="75"/>
    </location>
</feature>
<feature type="transmembrane region" description="Helical" evidence="1">
    <location>
        <begin position="243"/>
        <end position="267"/>
    </location>
</feature>
<evidence type="ECO:0000313" key="4">
    <source>
        <dbReference type="Proteomes" id="UP000184035"/>
    </source>
</evidence>
<feature type="domain" description="DUF5808" evidence="2">
    <location>
        <begin position="305"/>
        <end position="330"/>
    </location>
</feature>
<name>A0A1M4XR45_9CLOT</name>
<proteinExistence type="predicted"/>
<organism evidence="3 4">
    <name type="scientific">Clostridium fallax</name>
    <dbReference type="NCBI Taxonomy" id="1533"/>
    <lineage>
        <taxon>Bacteria</taxon>
        <taxon>Bacillati</taxon>
        <taxon>Bacillota</taxon>
        <taxon>Clostridia</taxon>
        <taxon>Eubacteriales</taxon>
        <taxon>Clostridiaceae</taxon>
        <taxon>Clostridium</taxon>
    </lineage>
</organism>
<dbReference type="Pfam" id="PF19124">
    <property type="entry name" value="DUF5808"/>
    <property type="match status" value="1"/>
</dbReference>
<accession>A0A1M4XR45</accession>
<dbReference type="EMBL" id="FQVM01000020">
    <property type="protein sequence ID" value="SHE95890.1"/>
    <property type="molecule type" value="Genomic_DNA"/>
</dbReference>
<keyword evidence="1" id="KW-0472">Membrane</keyword>
<feature type="transmembrane region" description="Helical" evidence="1">
    <location>
        <begin position="81"/>
        <end position="102"/>
    </location>
</feature>
<dbReference type="Proteomes" id="UP000184035">
    <property type="component" value="Unassembled WGS sequence"/>
</dbReference>
<feature type="transmembrane region" description="Helical" evidence="1">
    <location>
        <begin position="166"/>
        <end position="184"/>
    </location>
</feature>
<gene>
    <name evidence="3" type="ORF">SAMN05443638_12019</name>
</gene>
<evidence type="ECO:0000313" key="3">
    <source>
        <dbReference type="EMBL" id="SHE95890.1"/>
    </source>
</evidence>
<feature type="transmembrane region" description="Helical" evidence="1">
    <location>
        <begin position="6"/>
        <end position="26"/>
    </location>
</feature>
<feature type="transmembrane region" description="Helical" evidence="1">
    <location>
        <begin position="212"/>
        <end position="231"/>
    </location>
</feature>
<evidence type="ECO:0000259" key="2">
    <source>
        <dbReference type="Pfam" id="PF19124"/>
    </source>
</evidence>
<feature type="transmembrane region" description="Helical" evidence="1">
    <location>
        <begin position="331"/>
        <end position="350"/>
    </location>
</feature>
<feature type="transmembrane region" description="Helical" evidence="1">
    <location>
        <begin position="143"/>
        <end position="160"/>
    </location>
</feature>
<sequence length="464" mass="53947">MLLFMGLNIFFIILSLIIGLIMQMNLNNGVFFGIRIPLGYEKKEELQYEKKRYNRMWLIVWSISSVFWIIAMNLVSEEYSATVLIGTLFSQLILANICYYIVYRRVKAIKKENNWKELLTKDNIKYVDLKIRSDIAKSLNKKWIIVPIAILWINVIATFTKNNTNGIIILIIQVMLFITMHLSIKAIIKTKVNFNGGDVEHLKKQKLIIRRYLMKMLLVTEVFIMFLFTFINFAILDIISSRFIIPIFIIILGFTLIILIVNCVQLIKFNKIKENFKEEEINSKRVAINRDDDDNYLMGMIYYNPNDPDFMVEKRDGMGMTVNLGTIGGKIFTIITAIIIIGSLGATFIIPKMMRSQVNLTENNLEVKGIYSSNINYKNIKNIEYLDNLPKVNIRTNGAAIGNKKYGYFKLEFIGDAKLYIENSELPCIEIILKEGNHIYINLDNEDETMKLYKKLKKTLIYNN</sequence>
<dbReference type="OrthoDB" id="9808690at2"/>
<keyword evidence="1" id="KW-1133">Transmembrane helix</keyword>
<keyword evidence="1" id="KW-0812">Transmembrane</keyword>
<protein>
    <submittedName>
        <fullName evidence="3">Uncharacterized membrane protein</fullName>
    </submittedName>
</protein>
<reference evidence="3 4" key="1">
    <citation type="submission" date="2016-11" db="EMBL/GenBank/DDBJ databases">
        <authorList>
            <person name="Jaros S."/>
            <person name="Januszkiewicz K."/>
            <person name="Wedrychowicz H."/>
        </authorList>
    </citation>
    <scope>NUCLEOTIDE SEQUENCE [LARGE SCALE GENOMIC DNA]</scope>
    <source>
        <strain evidence="3 4">DSM 2631</strain>
    </source>
</reference>
<keyword evidence="4" id="KW-1185">Reference proteome</keyword>
<dbReference type="RefSeq" id="WP_072896783.1">
    <property type="nucleotide sequence ID" value="NZ_FQVM01000020.1"/>
</dbReference>
<dbReference type="AlphaFoldDB" id="A0A1M4XR45"/>
<evidence type="ECO:0000256" key="1">
    <source>
        <dbReference type="SAM" id="Phobius"/>
    </source>
</evidence>